<dbReference type="Pfam" id="PF00963">
    <property type="entry name" value="Cohesin"/>
    <property type="match status" value="2"/>
</dbReference>
<evidence type="ECO:0000313" key="3">
    <source>
        <dbReference type="Proteomes" id="UP001649230"/>
    </source>
</evidence>
<dbReference type="InterPro" id="IPR018247">
    <property type="entry name" value="EF_Hand_1_Ca_BS"/>
</dbReference>
<dbReference type="CDD" id="cd08547">
    <property type="entry name" value="Type_II_cohesin"/>
    <property type="match status" value="2"/>
</dbReference>
<organism evidence="2 3">
    <name type="scientific">Paenibacillus hexagrammi</name>
    <dbReference type="NCBI Taxonomy" id="2908839"/>
    <lineage>
        <taxon>Bacteria</taxon>
        <taxon>Bacillati</taxon>
        <taxon>Bacillota</taxon>
        <taxon>Bacilli</taxon>
        <taxon>Bacillales</taxon>
        <taxon>Paenibacillaceae</taxon>
        <taxon>Paenibacillus</taxon>
    </lineage>
</organism>
<dbReference type="Gene3D" id="1.20.1270.90">
    <property type="entry name" value="AF1782-like"/>
    <property type="match status" value="1"/>
</dbReference>
<dbReference type="CDD" id="cd14254">
    <property type="entry name" value="Dockerin_II"/>
    <property type="match status" value="2"/>
</dbReference>
<dbReference type="SUPFAM" id="SSF49384">
    <property type="entry name" value="Carbohydrate-binding domain"/>
    <property type="match status" value="2"/>
</dbReference>
<feature type="domain" description="Dockerin" evidence="1">
    <location>
        <begin position="259"/>
        <end position="325"/>
    </location>
</feature>
<protein>
    <submittedName>
        <fullName evidence="2">Cohesin domain-containing protein</fullName>
    </submittedName>
</protein>
<dbReference type="Gene3D" id="2.60.40.680">
    <property type="match status" value="2"/>
</dbReference>
<evidence type="ECO:0000259" key="1">
    <source>
        <dbReference type="PROSITE" id="PS51766"/>
    </source>
</evidence>
<dbReference type="EMBL" id="CP090978">
    <property type="protein sequence ID" value="UJF31334.1"/>
    <property type="molecule type" value="Genomic_DNA"/>
</dbReference>
<gene>
    <name evidence="2" type="ORF">L0M14_15880</name>
</gene>
<dbReference type="RefSeq" id="WP_235117681.1">
    <property type="nucleotide sequence ID" value="NZ_CP090978.1"/>
</dbReference>
<dbReference type="InterPro" id="IPR002105">
    <property type="entry name" value="Dockerin_1_rpt"/>
</dbReference>
<dbReference type="SUPFAM" id="SSF63446">
    <property type="entry name" value="Type I dockerin domain"/>
    <property type="match status" value="2"/>
</dbReference>
<dbReference type="InterPro" id="IPR016134">
    <property type="entry name" value="Dockerin_dom"/>
</dbReference>
<dbReference type="Pfam" id="PF00404">
    <property type="entry name" value="Dockerin_1"/>
    <property type="match status" value="2"/>
</dbReference>
<dbReference type="Proteomes" id="UP001649230">
    <property type="component" value="Chromosome"/>
</dbReference>
<feature type="domain" description="Dockerin" evidence="1">
    <location>
        <begin position="473"/>
        <end position="535"/>
    </location>
</feature>
<accession>A0ABY3SBK8</accession>
<keyword evidence="3" id="KW-1185">Reference proteome</keyword>
<dbReference type="Gene3D" id="1.10.1330.10">
    <property type="entry name" value="Dockerin domain"/>
    <property type="match status" value="2"/>
</dbReference>
<sequence length="535" mass="56862">MTDMRDGVQKQIRVRRIAWLRVLCSLLVLLIASPLQRASTTYAAEMTQATAALSGTSAVSVNETFPITYGLNVVTGSVYAQDVTFAYDPERVEFLSAESVQEGFQIIEEKQAVGQVRLVAASIGSGNAVHQSEDLIRVLWKAKPSAQTADTNITLSSIRIADGEGQEVNVASVTHKVTISSVDKSALLDIISDAQAKHDAAVEGTSVGQYPIGAKAALQQAIDAAQHIANDPAATADQVSQAAEQLKLQLDAFTQSVNKSSIEGDLNGDRKLSIGDLGIVAAAIGKSSSDPDWLAYLKADLNHDGKVDAEDLSIVARWILTGIPAPEQEPKAVLDSVYGASVGQSFDVTFGITNVTGSVYAQDVTFTYDPALLELVSIDAIHAEYPILEQKDVPNGVRVLLIHKPEEASDDEMPSATAEDTVNYVKLQLKVLEGAADQSNTASIEVAGTIADSNGHETSLTGTSRTIHLTRAEEPGSGDLNSDGHVTVGDLAIMVKGYGKTSADEDWSLVKSADLNADNRIDILDLSEMAHRILQ</sequence>
<dbReference type="PROSITE" id="PS00018">
    <property type="entry name" value="EF_HAND_1"/>
    <property type="match status" value="3"/>
</dbReference>
<name>A0ABY3SBK8_9BACL</name>
<dbReference type="PROSITE" id="PS51766">
    <property type="entry name" value="DOCKERIN"/>
    <property type="match status" value="2"/>
</dbReference>
<dbReference type="PROSITE" id="PS00448">
    <property type="entry name" value="CLOS_CELLULOSOME_RPT"/>
    <property type="match status" value="1"/>
</dbReference>
<dbReference type="InterPro" id="IPR002102">
    <property type="entry name" value="Cohesin_dom"/>
</dbReference>
<dbReference type="InterPro" id="IPR008965">
    <property type="entry name" value="CBM2/CBM3_carb-bd_dom_sf"/>
</dbReference>
<evidence type="ECO:0000313" key="2">
    <source>
        <dbReference type="EMBL" id="UJF31334.1"/>
    </source>
</evidence>
<proteinExistence type="predicted"/>
<dbReference type="InterPro" id="IPR036439">
    <property type="entry name" value="Dockerin_dom_sf"/>
</dbReference>
<reference evidence="2 3" key="1">
    <citation type="journal article" date="2024" name="Int. J. Syst. Evol. Microbiol.">
        <title>Paenibacillus hexagrammi sp. nov., a novel bacterium isolated from the gut content of Hexagrammos agrammus.</title>
        <authorList>
            <person name="Jung H.K."/>
            <person name="Kim D.G."/>
            <person name="Zin H."/>
            <person name="Park J."/>
            <person name="Jung H."/>
            <person name="Kim Y.O."/>
            <person name="Kong H.J."/>
            <person name="Kim J.W."/>
            <person name="Kim Y.S."/>
        </authorList>
    </citation>
    <scope>NUCLEOTIDE SEQUENCE [LARGE SCALE GENOMIC DNA]</scope>
    <source>
        <strain evidence="2 3">YPD9-1</strain>
    </source>
</reference>